<sequence>MADSSGNISHAMIPQFSGESYDFWSIKMKTLFKSMELWDLVEKGFSDRDNDANRLRENKKKEAKALFFIQQAMHETIFSRIASATKAKEAWDILKTEFQGSAKVIEVKIQILSRDFETLLMKDGESVQEFLSRVSGIVSQMRALGETIPDKKIVCKVLRSLPQKFDSVVSAIE</sequence>
<keyword evidence="2" id="KW-1185">Reference proteome</keyword>
<dbReference type="AlphaFoldDB" id="A0AAF0XRT8"/>
<evidence type="ECO:0000313" key="2">
    <source>
        <dbReference type="Proteomes" id="UP000077755"/>
    </source>
</evidence>
<reference evidence="1" key="2">
    <citation type="submission" date="2022-03" db="EMBL/GenBank/DDBJ databases">
        <title>Draft title - Genomic analysis of global carrot germplasm unveils the trajectory of domestication and the origin of high carotenoid orange carrot.</title>
        <authorList>
            <person name="Iorizzo M."/>
            <person name="Ellison S."/>
            <person name="Senalik D."/>
            <person name="Macko-Podgorni A."/>
            <person name="Grzebelus D."/>
            <person name="Bostan H."/>
            <person name="Rolling W."/>
            <person name="Curaba J."/>
            <person name="Simon P."/>
        </authorList>
    </citation>
    <scope>NUCLEOTIDE SEQUENCE</scope>
    <source>
        <tissue evidence="1">Leaf</tissue>
    </source>
</reference>
<dbReference type="PANTHER" id="PTHR35317">
    <property type="entry name" value="OS04G0629600 PROTEIN"/>
    <property type="match status" value="1"/>
</dbReference>
<proteinExistence type="predicted"/>
<accession>A0AAF0XRT8</accession>
<dbReference type="Proteomes" id="UP000077755">
    <property type="component" value="Chromosome 8"/>
</dbReference>
<organism evidence="1 2">
    <name type="scientific">Daucus carota subsp. sativus</name>
    <name type="common">Carrot</name>
    <dbReference type="NCBI Taxonomy" id="79200"/>
    <lineage>
        <taxon>Eukaryota</taxon>
        <taxon>Viridiplantae</taxon>
        <taxon>Streptophyta</taxon>
        <taxon>Embryophyta</taxon>
        <taxon>Tracheophyta</taxon>
        <taxon>Spermatophyta</taxon>
        <taxon>Magnoliopsida</taxon>
        <taxon>eudicotyledons</taxon>
        <taxon>Gunneridae</taxon>
        <taxon>Pentapetalae</taxon>
        <taxon>asterids</taxon>
        <taxon>campanulids</taxon>
        <taxon>Apiales</taxon>
        <taxon>Apiaceae</taxon>
        <taxon>Apioideae</taxon>
        <taxon>Scandiceae</taxon>
        <taxon>Daucinae</taxon>
        <taxon>Daucus</taxon>
        <taxon>Daucus sect. Daucus</taxon>
    </lineage>
</organism>
<reference evidence="1" key="1">
    <citation type="journal article" date="2016" name="Nat. Genet.">
        <title>A high-quality carrot genome assembly provides new insights into carotenoid accumulation and asterid genome evolution.</title>
        <authorList>
            <person name="Iorizzo M."/>
            <person name="Ellison S."/>
            <person name="Senalik D."/>
            <person name="Zeng P."/>
            <person name="Satapoomin P."/>
            <person name="Huang J."/>
            <person name="Bowman M."/>
            <person name="Iovene M."/>
            <person name="Sanseverino W."/>
            <person name="Cavagnaro P."/>
            <person name="Yildiz M."/>
            <person name="Macko-Podgorni A."/>
            <person name="Moranska E."/>
            <person name="Grzebelus E."/>
            <person name="Grzebelus D."/>
            <person name="Ashrafi H."/>
            <person name="Zheng Z."/>
            <person name="Cheng S."/>
            <person name="Spooner D."/>
            <person name="Van Deynze A."/>
            <person name="Simon P."/>
        </authorList>
    </citation>
    <scope>NUCLEOTIDE SEQUENCE</scope>
    <source>
        <tissue evidence="1">Leaf</tissue>
    </source>
</reference>
<dbReference type="Pfam" id="PF14223">
    <property type="entry name" value="Retrotran_gag_2"/>
    <property type="match status" value="1"/>
</dbReference>
<gene>
    <name evidence="1" type="ORF">DCAR_0831636</name>
</gene>
<evidence type="ECO:0008006" key="3">
    <source>
        <dbReference type="Google" id="ProtNLM"/>
    </source>
</evidence>
<dbReference type="PANTHER" id="PTHR35317:SF35">
    <property type="entry name" value="DUF4219 DOMAIN-CONTAINING PROTEIN"/>
    <property type="match status" value="1"/>
</dbReference>
<evidence type="ECO:0000313" key="1">
    <source>
        <dbReference type="EMBL" id="WOH12137.1"/>
    </source>
</evidence>
<dbReference type="EMBL" id="CP093350">
    <property type="protein sequence ID" value="WOH12137.1"/>
    <property type="molecule type" value="Genomic_DNA"/>
</dbReference>
<name>A0AAF0XRT8_DAUCS</name>
<protein>
    <recommendedName>
        <fullName evidence="3">DUF4219 domain-containing protein</fullName>
    </recommendedName>
</protein>